<name>A0A0E9UPF8_ANGAN</name>
<dbReference type="EMBL" id="GBXM01041462">
    <property type="protein sequence ID" value="JAH67115.1"/>
    <property type="molecule type" value="Transcribed_RNA"/>
</dbReference>
<reference evidence="1" key="2">
    <citation type="journal article" date="2015" name="Fish Shellfish Immunol.">
        <title>Early steps in the European eel (Anguilla anguilla)-Vibrio vulnificus interaction in the gills: Role of the RtxA13 toxin.</title>
        <authorList>
            <person name="Callol A."/>
            <person name="Pajuelo D."/>
            <person name="Ebbesson L."/>
            <person name="Teles M."/>
            <person name="MacKenzie S."/>
            <person name="Amaro C."/>
        </authorList>
    </citation>
    <scope>NUCLEOTIDE SEQUENCE</scope>
</reference>
<proteinExistence type="predicted"/>
<protein>
    <submittedName>
        <fullName evidence="1">Uncharacterized protein</fullName>
    </submittedName>
</protein>
<reference evidence="1" key="1">
    <citation type="submission" date="2014-11" db="EMBL/GenBank/DDBJ databases">
        <authorList>
            <person name="Amaro Gonzalez C."/>
        </authorList>
    </citation>
    <scope>NUCLEOTIDE SEQUENCE</scope>
</reference>
<accession>A0A0E9UPF8</accession>
<organism evidence="1">
    <name type="scientific">Anguilla anguilla</name>
    <name type="common">European freshwater eel</name>
    <name type="synonym">Muraena anguilla</name>
    <dbReference type="NCBI Taxonomy" id="7936"/>
    <lineage>
        <taxon>Eukaryota</taxon>
        <taxon>Metazoa</taxon>
        <taxon>Chordata</taxon>
        <taxon>Craniata</taxon>
        <taxon>Vertebrata</taxon>
        <taxon>Euteleostomi</taxon>
        <taxon>Actinopterygii</taxon>
        <taxon>Neopterygii</taxon>
        <taxon>Teleostei</taxon>
        <taxon>Anguilliformes</taxon>
        <taxon>Anguillidae</taxon>
        <taxon>Anguilla</taxon>
    </lineage>
</organism>
<sequence>MIGTRKQLCHCTLNQQSIPPHKVYECTSCFHR</sequence>
<dbReference type="AlphaFoldDB" id="A0A0E9UPF8"/>
<evidence type="ECO:0000313" key="1">
    <source>
        <dbReference type="EMBL" id="JAH67115.1"/>
    </source>
</evidence>